<organism evidence="2 3">
    <name type="scientific">Allorhodopirellula solitaria</name>
    <dbReference type="NCBI Taxonomy" id="2527987"/>
    <lineage>
        <taxon>Bacteria</taxon>
        <taxon>Pseudomonadati</taxon>
        <taxon>Planctomycetota</taxon>
        <taxon>Planctomycetia</taxon>
        <taxon>Pirellulales</taxon>
        <taxon>Pirellulaceae</taxon>
        <taxon>Allorhodopirellula</taxon>
    </lineage>
</organism>
<reference evidence="2 3" key="1">
    <citation type="submission" date="2019-02" db="EMBL/GenBank/DDBJ databases">
        <title>Deep-cultivation of Planctomycetes and their phenomic and genomic characterization uncovers novel biology.</title>
        <authorList>
            <person name="Wiegand S."/>
            <person name="Jogler M."/>
            <person name="Boedeker C."/>
            <person name="Pinto D."/>
            <person name="Vollmers J."/>
            <person name="Rivas-Marin E."/>
            <person name="Kohn T."/>
            <person name="Peeters S.H."/>
            <person name="Heuer A."/>
            <person name="Rast P."/>
            <person name="Oberbeckmann S."/>
            <person name="Bunk B."/>
            <person name="Jeske O."/>
            <person name="Meyerdierks A."/>
            <person name="Storesund J.E."/>
            <person name="Kallscheuer N."/>
            <person name="Luecker S."/>
            <person name="Lage O.M."/>
            <person name="Pohl T."/>
            <person name="Merkel B.J."/>
            <person name="Hornburger P."/>
            <person name="Mueller R.-W."/>
            <person name="Bruemmer F."/>
            <person name="Labrenz M."/>
            <person name="Spormann A.M."/>
            <person name="Op Den Camp H."/>
            <person name="Overmann J."/>
            <person name="Amann R."/>
            <person name="Jetten M.S.M."/>
            <person name="Mascher T."/>
            <person name="Medema M.H."/>
            <person name="Devos D.P."/>
            <person name="Kaster A.-K."/>
            <person name="Ovreas L."/>
            <person name="Rohde M."/>
            <person name="Galperin M.Y."/>
            <person name="Jogler C."/>
        </authorList>
    </citation>
    <scope>NUCLEOTIDE SEQUENCE [LARGE SCALE GENOMIC DNA]</scope>
    <source>
        <strain evidence="2 3">CA85</strain>
    </source>
</reference>
<keyword evidence="3" id="KW-1185">Reference proteome</keyword>
<gene>
    <name evidence="2" type="ORF">CA85_19770</name>
</gene>
<dbReference type="Proteomes" id="UP000318053">
    <property type="component" value="Unassembled WGS sequence"/>
</dbReference>
<sequence precursor="true">MNCIKIALTSSQVVAAFALAWFSFPARADDVRDASADVRSIPEAFVANWESVQSYDVLVTKESLSIGRGRSSEATHSYRLILDAVAEKFFMVHQGTRSESISLDDPPSESRVFEAYARDPLTKETWLWQFPDRPQKYTTEGFRESLAKVRLPDVQLVGSLSNLYSFQKNEVAHTLKRNFGPHKKIYEQNRQSRQTDIVIDVELPFPHVERITRRVYRFDTQDFVPLRITTGVVINGEYKIHVVEDIEWKQIDGVFLPVSLLGQSSQSVGEGSHQEVIPVHYDVQFDWRSVNKRSAIDGSLNPSVLLDMDRLLSMLMRP</sequence>
<evidence type="ECO:0000313" key="3">
    <source>
        <dbReference type="Proteomes" id="UP000318053"/>
    </source>
</evidence>
<dbReference type="OrthoDB" id="9957473at2"/>
<dbReference type="AlphaFoldDB" id="A0A5C5XXA2"/>
<name>A0A5C5XXA2_9BACT</name>
<accession>A0A5C5XXA2</accession>
<proteinExistence type="predicted"/>
<protein>
    <submittedName>
        <fullName evidence="2">Uncharacterized protein</fullName>
    </submittedName>
</protein>
<dbReference type="EMBL" id="SJPK01000004">
    <property type="protein sequence ID" value="TWT67131.1"/>
    <property type="molecule type" value="Genomic_DNA"/>
</dbReference>
<feature type="signal peptide" evidence="1">
    <location>
        <begin position="1"/>
        <end position="28"/>
    </location>
</feature>
<evidence type="ECO:0000256" key="1">
    <source>
        <dbReference type="SAM" id="SignalP"/>
    </source>
</evidence>
<evidence type="ECO:0000313" key="2">
    <source>
        <dbReference type="EMBL" id="TWT67131.1"/>
    </source>
</evidence>
<keyword evidence="1" id="KW-0732">Signal</keyword>
<dbReference type="RefSeq" id="WP_146391074.1">
    <property type="nucleotide sequence ID" value="NZ_SJPK01000004.1"/>
</dbReference>
<comment type="caution">
    <text evidence="2">The sequence shown here is derived from an EMBL/GenBank/DDBJ whole genome shotgun (WGS) entry which is preliminary data.</text>
</comment>
<feature type="chain" id="PRO_5023082654" evidence="1">
    <location>
        <begin position="29"/>
        <end position="318"/>
    </location>
</feature>